<dbReference type="PROSITE" id="PS00155">
    <property type="entry name" value="CUTINASE_1"/>
    <property type="match status" value="1"/>
</dbReference>
<evidence type="ECO:0000256" key="3">
    <source>
        <dbReference type="ARBA" id="ARBA00022487"/>
    </source>
</evidence>
<evidence type="ECO:0000256" key="8">
    <source>
        <dbReference type="RuleBase" id="RU361263"/>
    </source>
</evidence>
<keyword evidence="5 8" id="KW-0732">Signal</keyword>
<dbReference type="Proteomes" id="UP000621454">
    <property type="component" value="Unassembled WGS sequence"/>
</dbReference>
<dbReference type="PANTHER" id="PTHR33630">
    <property type="entry name" value="CUTINASE RV1984C-RELATED-RELATED"/>
    <property type="match status" value="1"/>
</dbReference>
<keyword evidence="10" id="KW-1185">Reference proteome</keyword>
<dbReference type="PANTHER" id="PTHR33630:SF9">
    <property type="entry name" value="CUTINASE 4"/>
    <property type="match status" value="1"/>
</dbReference>
<evidence type="ECO:0000313" key="9">
    <source>
        <dbReference type="EMBL" id="GGB23885.1"/>
    </source>
</evidence>
<comment type="similarity">
    <text evidence="2 8">Belongs to the cutinase family.</text>
</comment>
<dbReference type="InterPro" id="IPR043580">
    <property type="entry name" value="CUTINASE_1"/>
</dbReference>
<sequence length="236" mass="24515">MTTRVFVILSAVLTMVAAGVTVQLPVASAQGCPDVSVVFARGTAEPGGPVGVTGTSFVAALQTQLGARSLRVYGVNYPASADFQNRLAFAQTVVDGIDDTQREVTSTAAACPRTRIVLGGYSQGAAVVGYAAGDSISVKQQYRRFAADIPGPLARDVRGHIAAMVLFAPPSHRFLDDAGAPDLTVDPALVPRTVRYCIPGDTVCDGAPLQQPNGLHVLYAVDGDTLSAARFAVSRI</sequence>
<dbReference type="InterPro" id="IPR029058">
    <property type="entry name" value="AB_hydrolase_fold"/>
</dbReference>
<dbReference type="EC" id="3.1.1.-" evidence="8"/>
<protein>
    <recommendedName>
        <fullName evidence="8">Cutinase</fullName>
        <ecNumber evidence="8">3.1.1.-</ecNumber>
    </recommendedName>
</protein>
<dbReference type="RefSeq" id="WP_188585516.1">
    <property type="nucleotide sequence ID" value="NZ_BMGC01000005.1"/>
</dbReference>
<evidence type="ECO:0000256" key="5">
    <source>
        <dbReference type="ARBA" id="ARBA00022729"/>
    </source>
</evidence>
<reference evidence="9" key="2">
    <citation type="submission" date="2020-09" db="EMBL/GenBank/DDBJ databases">
        <authorList>
            <person name="Sun Q."/>
            <person name="Zhou Y."/>
        </authorList>
    </citation>
    <scope>NUCLEOTIDE SEQUENCE</scope>
    <source>
        <strain evidence="9">CGMCC 1.12827</strain>
    </source>
</reference>
<feature type="signal peptide" evidence="8">
    <location>
        <begin position="1"/>
        <end position="17"/>
    </location>
</feature>
<dbReference type="Pfam" id="PF01083">
    <property type="entry name" value="Cutinase"/>
    <property type="match status" value="1"/>
</dbReference>
<dbReference type="EMBL" id="BMGC01000005">
    <property type="protein sequence ID" value="GGB23885.1"/>
    <property type="molecule type" value="Genomic_DNA"/>
</dbReference>
<dbReference type="SMART" id="SM01110">
    <property type="entry name" value="Cutinase"/>
    <property type="match status" value="1"/>
</dbReference>
<evidence type="ECO:0000313" key="10">
    <source>
        <dbReference type="Proteomes" id="UP000621454"/>
    </source>
</evidence>
<feature type="chain" id="PRO_5039763948" description="Cutinase" evidence="8">
    <location>
        <begin position="18"/>
        <end position="236"/>
    </location>
</feature>
<evidence type="ECO:0000256" key="1">
    <source>
        <dbReference type="ARBA" id="ARBA00004613"/>
    </source>
</evidence>
<keyword evidence="4 8" id="KW-0964">Secreted</keyword>
<keyword evidence="6 8" id="KW-0378">Hydrolase</keyword>
<accession>A0A916T193</accession>
<dbReference type="Gene3D" id="3.40.50.1820">
    <property type="entry name" value="alpha/beta hydrolase"/>
    <property type="match status" value="1"/>
</dbReference>
<organism evidence="9 10">
    <name type="scientific">Gordonia jinhuaensis</name>
    <dbReference type="NCBI Taxonomy" id="1517702"/>
    <lineage>
        <taxon>Bacteria</taxon>
        <taxon>Bacillati</taxon>
        <taxon>Actinomycetota</taxon>
        <taxon>Actinomycetes</taxon>
        <taxon>Mycobacteriales</taxon>
        <taxon>Gordoniaceae</taxon>
        <taxon>Gordonia</taxon>
    </lineage>
</organism>
<dbReference type="InterPro" id="IPR000675">
    <property type="entry name" value="Cutinase/axe"/>
</dbReference>
<dbReference type="AlphaFoldDB" id="A0A916T193"/>
<proteinExistence type="inferred from homology"/>
<dbReference type="GO" id="GO:0052689">
    <property type="term" value="F:carboxylic ester hydrolase activity"/>
    <property type="evidence" value="ECO:0007669"/>
    <property type="project" value="UniProtKB-KW"/>
</dbReference>
<dbReference type="GO" id="GO:0005576">
    <property type="term" value="C:extracellular region"/>
    <property type="evidence" value="ECO:0007669"/>
    <property type="project" value="UniProtKB-SubCell"/>
</dbReference>
<evidence type="ECO:0000256" key="2">
    <source>
        <dbReference type="ARBA" id="ARBA00007534"/>
    </source>
</evidence>
<comment type="function">
    <text evidence="8">Catalyzes the hydrolysis of complex carboxylic polyesters found in the cell wall of plants. Degrades cutin, a macromolecule that forms the structure of the plant cuticle.</text>
</comment>
<name>A0A916T193_9ACTN</name>
<comment type="caution">
    <text evidence="9">The sequence shown here is derived from an EMBL/GenBank/DDBJ whole genome shotgun (WGS) entry which is preliminary data.</text>
</comment>
<dbReference type="PROSITE" id="PS51257">
    <property type="entry name" value="PROKAR_LIPOPROTEIN"/>
    <property type="match status" value="1"/>
</dbReference>
<evidence type="ECO:0000256" key="6">
    <source>
        <dbReference type="ARBA" id="ARBA00022801"/>
    </source>
</evidence>
<comment type="subcellular location">
    <subcellularLocation>
        <location evidence="1 8">Secreted</location>
    </subcellularLocation>
</comment>
<dbReference type="SUPFAM" id="SSF53474">
    <property type="entry name" value="alpha/beta-Hydrolases"/>
    <property type="match status" value="1"/>
</dbReference>
<keyword evidence="3 8" id="KW-0719">Serine esterase</keyword>
<keyword evidence="7" id="KW-1015">Disulfide bond</keyword>
<gene>
    <name evidence="9" type="ORF">GCM10011489_10210</name>
</gene>
<reference evidence="9" key="1">
    <citation type="journal article" date="2014" name="Int. J. Syst. Evol. Microbiol.">
        <title>Complete genome sequence of Corynebacterium casei LMG S-19264T (=DSM 44701T), isolated from a smear-ripened cheese.</title>
        <authorList>
            <consortium name="US DOE Joint Genome Institute (JGI-PGF)"/>
            <person name="Walter F."/>
            <person name="Albersmeier A."/>
            <person name="Kalinowski J."/>
            <person name="Ruckert C."/>
        </authorList>
    </citation>
    <scope>NUCLEOTIDE SEQUENCE</scope>
    <source>
        <strain evidence="9">CGMCC 1.12827</strain>
    </source>
</reference>
<evidence type="ECO:0000256" key="7">
    <source>
        <dbReference type="ARBA" id="ARBA00023157"/>
    </source>
</evidence>
<evidence type="ECO:0000256" key="4">
    <source>
        <dbReference type="ARBA" id="ARBA00022525"/>
    </source>
</evidence>